<dbReference type="PANTHER" id="PTHR43776:SF7">
    <property type="entry name" value="D,D-DIPEPTIDE TRANSPORT ATP-BINDING PROTEIN DDPF-RELATED"/>
    <property type="match status" value="1"/>
</dbReference>
<geneLocation type="plasmid" evidence="7">
    <name>unnamed4</name>
</geneLocation>
<evidence type="ECO:0000256" key="1">
    <source>
        <dbReference type="ARBA" id="ARBA00004417"/>
    </source>
</evidence>
<dbReference type="NCBIfam" id="TIGR01727">
    <property type="entry name" value="oligo_HPY"/>
    <property type="match status" value="1"/>
</dbReference>
<dbReference type="FunFam" id="3.40.50.300:FF:000016">
    <property type="entry name" value="Oligopeptide ABC transporter ATP-binding component"/>
    <property type="match status" value="1"/>
</dbReference>
<dbReference type="InterPro" id="IPR003439">
    <property type="entry name" value="ABC_transporter-like_ATP-bd"/>
</dbReference>
<dbReference type="Gene3D" id="3.40.50.300">
    <property type="entry name" value="P-loop containing nucleotide triphosphate hydrolases"/>
    <property type="match status" value="1"/>
</dbReference>
<dbReference type="PROSITE" id="PS00211">
    <property type="entry name" value="ABC_TRANSPORTER_1"/>
    <property type="match status" value="1"/>
</dbReference>
<evidence type="ECO:0000313" key="7">
    <source>
        <dbReference type="EMBL" id="ANY85297.1"/>
    </source>
</evidence>
<keyword evidence="3" id="KW-0813">Transport</keyword>
<dbReference type="Pfam" id="PF08352">
    <property type="entry name" value="oligo_HPY"/>
    <property type="match status" value="1"/>
</dbReference>
<protein>
    <submittedName>
        <fullName evidence="7">Peptide ABC transporter ATP-binding protein</fullName>
    </submittedName>
</protein>
<dbReference type="GO" id="GO:0015833">
    <property type="term" value="P:peptide transport"/>
    <property type="evidence" value="ECO:0007669"/>
    <property type="project" value="InterPro"/>
</dbReference>
<dbReference type="InterPro" id="IPR003593">
    <property type="entry name" value="AAA+_ATPase"/>
</dbReference>
<dbReference type="PROSITE" id="PS50893">
    <property type="entry name" value="ABC_TRANSPORTER_2"/>
    <property type="match status" value="1"/>
</dbReference>
<dbReference type="GO" id="GO:0055085">
    <property type="term" value="P:transmembrane transport"/>
    <property type="evidence" value="ECO:0007669"/>
    <property type="project" value="UniProtKB-ARBA"/>
</dbReference>
<evidence type="ECO:0000256" key="5">
    <source>
        <dbReference type="ARBA" id="ARBA00022840"/>
    </source>
</evidence>
<name>A0A1B2EZE7_9HYPH</name>
<evidence type="ECO:0000259" key="6">
    <source>
        <dbReference type="PROSITE" id="PS50893"/>
    </source>
</evidence>
<dbReference type="InterPro" id="IPR013563">
    <property type="entry name" value="Oligopep_ABC_C"/>
</dbReference>
<proteinExistence type="inferred from homology"/>
<evidence type="ECO:0000256" key="2">
    <source>
        <dbReference type="ARBA" id="ARBA00005417"/>
    </source>
</evidence>
<accession>A0A1B2EZE7</accession>
<evidence type="ECO:0000256" key="4">
    <source>
        <dbReference type="ARBA" id="ARBA00022741"/>
    </source>
</evidence>
<dbReference type="AlphaFoldDB" id="A0A1B2EZE7"/>
<dbReference type="EMBL" id="CP016620">
    <property type="protein sequence ID" value="ANY85297.1"/>
    <property type="molecule type" value="Genomic_DNA"/>
</dbReference>
<keyword evidence="5 7" id="KW-0067">ATP-binding</keyword>
<evidence type="ECO:0000256" key="3">
    <source>
        <dbReference type="ARBA" id="ARBA00022448"/>
    </source>
</evidence>
<dbReference type="PANTHER" id="PTHR43776">
    <property type="entry name" value="TRANSPORT ATP-BINDING PROTEIN"/>
    <property type="match status" value="1"/>
</dbReference>
<dbReference type="SUPFAM" id="SSF52540">
    <property type="entry name" value="P-loop containing nucleoside triphosphate hydrolases"/>
    <property type="match status" value="1"/>
</dbReference>
<dbReference type="OrthoDB" id="7328866at2"/>
<dbReference type="Pfam" id="PF00005">
    <property type="entry name" value="ABC_tran"/>
    <property type="match status" value="1"/>
</dbReference>
<dbReference type="RefSeq" id="WP_099516078.1">
    <property type="nucleotide sequence ID" value="NZ_CP016620.1"/>
</dbReference>
<dbReference type="GO" id="GO:0005524">
    <property type="term" value="F:ATP binding"/>
    <property type="evidence" value="ECO:0007669"/>
    <property type="project" value="UniProtKB-KW"/>
</dbReference>
<reference evidence="7" key="1">
    <citation type="submission" date="2016-07" db="EMBL/GenBank/DDBJ databases">
        <title>Microvirga ossetica sp. nov. a new species of rhizobia isolated from root nodules of the legume species Vicia alpestris Steven originated from North Ossetia region in the Caucasus.</title>
        <authorList>
            <person name="Safronova V.I."/>
            <person name="Kuznetsova I.G."/>
            <person name="Sazanova A.L."/>
            <person name="Belimov A."/>
            <person name="Andronov E."/>
            <person name="Osledkin Y.S."/>
            <person name="Onishchuk O.P."/>
            <person name="Kurchak O.N."/>
            <person name="Shaposhnikov A.I."/>
            <person name="Willems A."/>
            <person name="Tikhonovich I.A."/>
        </authorList>
    </citation>
    <scope>NUCLEOTIDE SEQUENCE [LARGE SCALE GENOMIC DNA]</scope>
    <source>
        <strain evidence="7">V5/3M</strain>
        <plasmid evidence="7">unnamed4</plasmid>
    </source>
</reference>
<sequence length="322" mass="35163">MLEVCSPPAGNLLSVENVSVAYSTTRGRLTAVRNVALDIAPGETLALVGESGCGKSTLGRAIMGLVPPVSGAVRFNGVDLLPLSRAMRLPYRRAIQMIFQDPFGSLNPRQRVGDIIADPIKVHRLGTRRETSDRVGELLDRVGLPSNAALRYPHEFSGGQRQRIGIARALASDPKLVICDEPVSALDVSIQAQVLNLLADLRDDLHVSYLFISHDLAAVEFLADRVAVMYFGRIVEVATRAQLFARPRHPYTRALLSAVPNIRKRKGQIEPPVPGEVPSAYAPLQGCPFQSRCRRAKERCRIETPALAPLEQGHQIACFNPD</sequence>
<organism evidence="7">
    <name type="scientific">Microvirga ossetica</name>
    <dbReference type="NCBI Taxonomy" id="1882682"/>
    <lineage>
        <taxon>Bacteria</taxon>
        <taxon>Pseudomonadati</taxon>
        <taxon>Pseudomonadota</taxon>
        <taxon>Alphaproteobacteria</taxon>
        <taxon>Hyphomicrobiales</taxon>
        <taxon>Methylobacteriaceae</taxon>
        <taxon>Microvirga</taxon>
    </lineage>
</organism>
<dbReference type="GO" id="GO:0005886">
    <property type="term" value="C:plasma membrane"/>
    <property type="evidence" value="ECO:0007669"/>
    <property type="project" value="UniProtKB-SubCell"/>
</dbReference>
<comment type="subcellular location">
    <subcellularLocation>
        <location evidence="1">Cell inner membrane</location>
        <topology evidence="1">Peripheral membrane protein</topology>
    </subcellularLocation>
</comment>
<dbReference type="KEGG" id="moc:BB934_44855"/>
<comment type="similarity">
    <text evidence="2">Belongs to the ABC transporter superfamily.</text>
</comment>
<keyword evidence="7" id="KW-0614">Plasmid</keyword>
<dbReference type="InterPro" id="IPR017871">
    <property type="entry name" value="ABC_transporter-like_CS"/>
</dbReference>
<keyword evidence="4" id="KW-0547">Nucleotide-binding</keyword>
<dbReference type="InterPro" id="IPR027417">
    <property type="entry name" value="P-loop_NTPase"/>
</dbReference>
<feature type="domain" description="ABC transporter" evidence="6">
    <location>
        <begin position="13"/>
        <end position="256"/>
    </location>
</feature>
<dbReference type="SMART" id="SM00382">
    <property type="entry name" value="AAA"/>
    <property type="match status" value="1"/>
</dbReference>
<dbReference type="CDD" id="cd03257">
    <property type="entry name" value="ABC_NikE_OppD_transporters"/>
    <property type="match status" value="1"/>
</dbReference>
<dbReference type="InterPro" id="IPR050319">
    <property type="entry name" value="ABC_transp_ATP-bind"/>
</dbReference>
<gene>
    <name evidence="7" type="ORF">BB934_44855</name>
</gene>
<dbReference type="GO" id="GO:0016887">
    <property type="term" value="F:ATP hydrolysis activity"/>
    <property type="evidence" value="ECO:0007669"/>
    <property type="project" value="InterPro"/>
</dbReference>